<sequence>MVRTFRAAAVSRGGGGHGPPPPAFARTLPPNGPLPEDHDLIWDDGVAAEPCLDFDAPHISKEEGLAWFLGGLGFFFSFYQLIKFSDPPGKNPVNPRTILTDNFGGTGQGLLDHDDDD</sequence>
<evidence type="ECO:0000313" key="4">
    <source>
        <dbReference type="Proteomes" id="UP001230188"/>
    </source>
</evidence>
<name>A0AAD7UED1_9STRA</name>
<accession>A0AAD7UED1</accession>
<keyword evidence="4" id="KW-1185">Reference proteome</keyword>
<feature type="region of interest" description="Disordered" evidence="1">
    <location>
        <begin position="9"/>
        <end position="37"/>
    </location>
</feature>
<dbReference type="EMBL" id="JAQMWT010000390">
    <property type="protein sequence ID" value="KAJ8602074.1"/>
    <property type="molecule type" value="Genomic_DNA"/>
</dbReference>
<gene>
    <name evidence="3" type="ORF">CTAYLR_001612</name>
</gene>
<feature type="transmembrane region" description="Helical" evidence="2">
    <location>
        <begin position="64"/>
        <end position="82"/>
    </location>
</feature>
<keyword evidence="2" id="KW-0472">Membrane</keyword>
<reference evidence="3" key="1">
    <citation type="submission" date="2023-01" db="EMBL/GenBank/DDBJ databases">
        <title>Metagenome sequencing of chrysophaentin producing Chrysophaeum taylorii.</title>
        <authorList>
            <person name="Davison J."/>
            <person name="Bewley C."/>
        </authorList>
    </citation>
    <scope>NUCLEOTIDE SEQUENCE</scope>
    <source>
        <strain evidence="3">NIES-1699</strain>
    </source>
</reference>
<dbReference type="PANTHER" id="PTHR36401:SF1">
    <property type="entry name" value="NADH DEHYDROGENASE [UBIQUINONE] 1 BETA SUBCOMPLEX SUBUNIT 8, MITOCHONDRIAL"/>
    <property type="match status" value="1"/>
</dbReference>
<protein>
    <submittedName>
        <fullName evidence="3">Uncharacterized protein</fullName>
    </submittedName>
</protein>
<keyword evidence="2" id="KW-1133">Transmembrane helix</keyword>
<proteinExistence type="predicted"/>
<dbReference type="AlphaFoldDB" id="A0AAD7UED1"/>
<evidence type="ECO:0000256" key="1">
    <source>
        <dbReference type="SAM" id="MobiDB-lite"/>
    </source>
</evidence>
<dbReference type="InterPro" id="IPR038863">
    <property type="entry name" value="Put_Complex_I_su8"/>
</dbReference>
<keyword evidence="2" id="KW-0812">Transmembrane</keyword>
<dbReference type="Proteomes" id="UP001230188">
    <property type="component" value="Unassembled WGS sequence"/>
</dbReference>
<dbReference type="PANTHER" id="PTHR36401">
    <property type="entry name" value="NADH DEHYDROGENASE [UBIQUINONE] 1 BETA SUBCOMPLEX SUBUNIT 8, MITOCHONDRIAL"/>
    <property type="match status" value="1"/>
</dbReference>
<evidence type="ECO:0000313" key="3">
    <source>
        <dbReference type="EMBL" id="KAJ8602074.1"/>
    </source>
</evidence>
<organism evidence="3 4">
    <name type="scientific">Chrysophaeum taylorii</name>
    <dbReference type="NCBI Taxonomy" id="2483200"/>
    <lineage>
        <taxon>Eukaryota</taxon>
        <taxon>Sar</taxon>
        <taxon>Stramenopiles</taxon>
        <taxon>Ochrophyta</taxon>
        <taxon>Pelagophyceae</taxon>
        <taxon>Pelagomonadales</taxon>
        <taxon>Pelagomonadaceae</taxon>
        <taxon>Chrysophaeum</taxon>
    </lineage>
</organism>
<comment type="caution">
    <text evidence="3">The sequence shown here is derived from an EMBL/GenBank/DDBJ whole genome shotgun (WGS) entry which is preliminary data.</text>
</comment>
<evidence type="ECO:0000256" key="2">
    <source>
        <dbReference type="SAM" id="Phobius"/>
    </source>
</evidence>